<dbReference type="STRING" id="1230338.MOMA_05155"/>
<gene>
    <name evidence="3" type="ORF">MOMA_05155</name>
</gene>
<reference evidence="3 4" key="1">
    <citation type="journal article" date="2013" name="Genome Announc.">
        <title>Genome Sequence of Moraxella macacae 0408225, a Novel Bacterial Species Isolated from a Cynomolgus Macaque with Epistaxis.</title>
        <authorList>
            <person name="Ladner J.T."/>
            <person name="Whitehouse C.A."/>
            <person name="Koroleva G.I."/>
            <person name="Palacios G.F."/>
        </authorList>
    </citation>
    <scope>NUCLEOTIDE SEQUENCE [LARGE SCALE GENOMIC DNA]</scope>
    <source>
        <strain evidence="3 4">0408225</strain>
    </source>
</reference>
<evidence type="ECO:0000259" key="1">
    <source>
        <dbReference type="Pfam" id="PF09836"/>
    </source>
</evidence>
<protein>
    <submittedName>
        <fullName evidence="3">Uncharacterized protein</fullName>
    </submittedName>
</protein>
<dbReference type="PATRIC" id="fig|1230338.3.peg.1122"/>
<dbReference type="RefSeq" id="WP_009767581.1">
    <property type="nucleotide sequence ID" value="NZ_ANIN01000001.1"/>
</dbReference>
<dbReference type="eggNOG" id="COG3219">
    <property type="taxonomic scope" value="Bacteria"/>
</dbReference>
<dbReference type="Proteomes" id="UP000023795">
    <property type="component" value="Unassembled WGS sequence"/>
</dbReference>
<sequence>MTNHTIAPILNRSLDMPFVVHQQAFANFLRQQNSVDQNLPLSAPLDDLSPRIGKLYQSLVCNNVTSFVNQCFPVCQTLVDSVLWQQLIQLFIQSNHLKSPYFIEINRQFCEFLADTTCLVDLGLPLFLGELAHYEWIELWVETLPNEAFHQVLPMLFINPTLQVLQYDWAVHEISSKTQPIATPTFLLVYRQGTRVKFMQTNSLTFLLLDFLQQSIHDNQAFHNSAVLLDAFSHHYELPQLSCHDFEQLVADFSQQHIFSQRSVV</sequence>
<dbReference type="InterPro" id="IPR044922">
    <property type="entry name" value="DUF2063_N_sf"/>
</dbReference>
<feature type="domain" description="NGO1945-like C-terminal" evidence="2">
    <location>
        <begin position="159"/>
        <end position="215"/>
    </location>
</feature>
<dbReference type="AlphaFoldDB" id="L2FBE3"/>
<dbReference type="EMBL" id="ANIN01000001">
    <property type="protein sequence ID" value="ELA09763.1"/>
    <property type="molecule type" value="Genomic_DNA"/>
</dbReference>
<accession>L2FBE3</accession>
<dbReference type="OrthoDB" id="4146344at2"/>
<feature type="domain" description="Putative DNA-binding" evidence="1">
    <location>
        <begin position="22"/>
        <end position="113"/>
    </location>
</feature>
<evidence type="ECO:0000313" key="3">
    <source>
        <dbReference type="EMBL" id="ELA09763.1"/>
    </source>
</evidence>
<evidence type="ECO:0000313" key="4">
    <source>
        <dbReference type="Proteomes" id="UP000023795"/>
    </source>
</evidence>
<comment type="caution">
    <text evidence="3">The sequence shown here is derived from an EMBL/GenBank/DDBJ whole genome shotgun (WGS) entry which is preliminary data.</text>
</comment>
<dbReference type="InterPro" id="IPR018640">
    <property type="entry name" value="DUF2063"/>
</dbReference>
<dbReference type="Gene3D" id="3.90.930.50">
    <property type="match status" value="1"/>
</dbReference>
<dbReference type="Pfam" id="PF09836">
    <property type="entry name" value="DUF2063"/>
    <property type="match status" value="1"/>
</dbReference>
<dbReference type="InterPro" id="IPR054098">
    <property type="entry name" value="NGO1945-like_C"/>
</dbReference>
<proteinExistence type="predicted"/>
<evidence type="ECO:0000259" key="2">
    <source>
        <dbReference type="Pfam" id="PF22106"/>
    </source>
</evidence>
<organism evidence="3 4">
    <name type="scientific">Moraxella macacae 0408225</name>
    <dbReference type="NCBI Taxonomy" id="1230338"/>
    <lineage>
        <taxon>Bacteria</taxon>
        <taxon>Pseudomonadati</taxon>
        <taxon>Pseudomonadota</taxon>
        <taxon>Gammaproteobacteria</taxon>
        <taxon>Moraxellales</taxon>
        <taxon>Moraxellaceae</taxon>
        <taxon>Moraxella</taxon>
    </lineage>
</organism>
<keyword evidence="4" id="KW-1185">Reference proteome</keyword>
<dbReference type="Pfam" id="PF22106">
    <property type="entry name" value="NGO1945_C"/>
    <property type="match status" value="1"/>
</dbReference>
<name>L2FBE3_9GAMM</name>
<dbReference type="Gene3D" id="1.10.150.690">
    <property type="entry name" value="DUF2063"/>
    <property type="match status" value="1"/>
</dbReference>